<dbReference type="PANTHER" id="PTHR10098">
    <property type="entry name" value="RAPSYN-RELATED"/>
    <property type="match status" value="1"/>
</dbReference>
<proteinExistence type="predicted"/>
<dbReference type="RefSeq" id="WP_117324272.1">
    <property type="nucleotide sequence ID" value="NZ_QVTD01000021.1"/>
</dbReference>
<dbReference type="SMART" id="SM00028">
    <property type="entry name" value="TPR"/>
    <property type="match status" value="3"/>
</dbReference>
<dbReference type="OrthoDB" id="252257at2"/>
<dbReference type="AlphaFoldDB" id="A0A372L7T6"/>
<evidence type="ECO:0000313" key="3">
    <source>
        <dbReference type="Proteomes" id="UP000262939"/>
    </source>
</evidence>
<dbReference type="Gene3D" id="1.10.260.40">
    <property type="entry name" value="lambda repressor-like DNA-binding domains"/>
    <property type="match status" value="1"/>
</dbReference>
<reference evidence="2 3" key="1">
    <citation type="submission" date="2018-08" db="EMBL/GenBank/DDBJ databases">
        <title>Bacillus chawlae sp. nov., Bacillus glennii sp. nov., and Bacillus saganii sp. nov. Isolated from the Vehicle Assembly Building at Kennedy Space Center where the Viking Spacecraft were Assembled.</title>
        <authorList>
            <person name="Seuylemezian A."/>
            <person name="Vaishampayan P."/>
        </authorList>
    </citation>
    <scope>NUCLEOTIDE SEQUENCE [LARGE SCALE GENOMIC DNA]</scope>
    <source>
        <strain evidence="2 3">V44-8</strain>
    </source>
</reference>
<comment type="caution">
    <text evidence="2">The sequence shown here is derived from an EMBL/GenBank/DDBJ whole genome shotgun (WGS) entry which is preliminary data.</text>
</comment>
<dbReference type="InterPro" id="IPR019734">
    <property type="entry name" value="TPR_rpt"/>
</dbReference>
<dbReference type="Gene3D" id="1.25.40.10">
    <property type="entry name" value="Tetratricopeptide repeat domain"/>
    <property type="match status" value="1"/>
</dbReference>
<dbReference type="SUPFAM" id="SSF48452">
    <property type="entry name" value="TPR-like"/>
    <property type="match status" value="1"/>
</dbReference>
<evidence type="ECO:0000313" key="2">
    <source>
        <dbReference type="EMBL" id="RFU60857.1"/>
    </source>
</evidence>
<sequence length="422" mass="49956">MIEIGKRIRTIRLVKKMNQAELVNGHFSLTYLSRVENQRIKPSDNFIQWVSERLQVPVNLIVNANSDLCLKEIDRLIEKGMQQEFTEEELLFLQLEAQEVHEVIDYIKIYWLLLKYYLDQKHDFSKAREIVEKSKIHIPEYVDQISHASIFHYYMSCGMVCFQAQDYGKAHQYYLLCEAFIDLVDRADMAKYYHKLSQAKRFIHDDMTIALHYAEKAYEFVMELDDVMLKMDVLVHKGILHLALKQYTKAKQCLTEGLEIARKIHDQESEALIYYHLGIGCRDVQKYDKAIEYFVTSERINEKIRPGKNLADCYLSLAEAYKERKEWFTARSYLEKGILLTMEQELHVSFIEMGCLKVHVNKEMTGDWSNYEKDIKNILEYCNEKKQTGIRNKIACELADYYYERKSFRKAAEYYRMAAGKG</sequence>
<dbReference type="InterPro" id="IPR011990">
    <property type="entry name" value="TPR-like_helical_dom_sf"/>
</dbReference>
<dbReference type="SUPFAM" id="SSF47413">
    <property type="entry name" value="lambda repressor-like DNA-binding domains"/>
    <property type="match status" value="1"/>
</dbReference>
<dbReference type="Proteomes" id="UP000262939">
    <property type="component" value="Unassembled WGS sequence"/>
</dbReference>
<dbReference type="EMBL" id="QVTD01000021">
    <property type="protein sequence ID" value="RFU60857.1"/>
    <property type="molecule type" value="Genomic_DNA"/>
</dbReference>
<name>A0A372L7T6_9BACI</name>
<dbReference type="InterPro" id="IPR010982">
    <property type="entry name" value="Lambda_DNA-bd_dom_sf"/>
</dbReference>
<feature type="domain" description="HTH cro/C1-type" evidence="1">
    <location>
        <begin position="8"/>
        <end position="61"/>
    </location>
</feature>
<dbReference type="GO" id="GO:0003677">
    <property type="term" value="F:DNA binding"/>
    <property type="evidence" value="ECO:0007669"/>
    <property type="project" value="InterPro"/>
</dbReference>
<gene>
    <name evidence="2" type="ORF">D0466_19950</name>
</gene>
<accession>A0A372L7T6</accession>
<dbReference type="Pfam" id="PF13424">
    <property type="entry name" value="TPR_12"/>
    <property type="match status" value="1"/>
</dbReference>
<organism evidence="2 3">
    <name type="scientific">Peribacillus glennii</name>
    <dbReference type="NCBI Taxonomy" id="2303991"/>
    <lineage>
        <taxon>Bacteria</taxon>
        <taxon>Bacillati</taxon>
        <taxon>Bacillota</taxon>
        <taxon>Bacilli</taxon>
        <taxon>Bacillales</taxon>
        <taxon>Bacillaceae</taxon>
        <taxon>Peribacillus</taxon>
    </lineage>
</organism>
<keyword evidence="3" id="KW-1185">Reference proteome</keyword>
<protein>
    <submittedName>
        <fullName evidence="2">XRE family transcriptional regulator</fullName>
    </submittedName>
</protein>
<dbReference type="InterPro" id="IPR001387">
    <property type="entry name" value="Cro/C1-type_HTH"/>
</dbReference>
<dbReference type="CDD" id="cd00093">
    <property type="entry name" value="HTH_XRE"/>
    <property type="match status" value="1"/>
</dbReference>
<dbReference type="PROSITE" id="PS50943">
    <property type="entry name" value="HTH_CROC1"/>
    <property type="match status" value="1"/>
</dbReference>
<evidence type="ECO:0000259" key="1">
    <source>
        <dbReference type="PROSITE" id="PS50943"/>
    </source>
</evidence>